<dbReference type="Pfam" id="PF13531">
    <property type="entry name" value="SBP_bac_11"/>
    <property type="match status" value="1"/>
</dbReference>
<comment type="function">
    <text evidence="9">Involved in the transport of molybdenum into the cell. Part of the binding-protein-dependent transport system ModABCD.</text>
</comment>
<evidence type="ECO:0000256" key="4">
    <source>
        <dbReference type="ARBA" id="ARBA00022475"/>
    </source>
</evidence>
<dbReference type="FunFam" id="3.40.190.10:FF:000030">
    <property type="entry name" value="Molybdate ABC transporter substrate-binding protein"/>
    <property type="match status" value="1"/>
</dbReference>
<comment type="caution">
    <text evidence="14">The sequence shown here is derived from an EMBL/GenBank/DDBJ whole genome shotgun (WGS) entry which is preliminary data.</text>
</comment>
<evidence type="ECO:0000256" key="2">
    <source>
        <dbReference type="ARBA" id="ARBA00009175"/>
    </source>
</evidence>
<gene>
    <name evidence="14" type="primary">modA</name>
    <name evidence="14" type="ORF">HMPREF6123_2362</name>
</gene>
<dbReference type="SUPFAM" id="SSF53850">
    <property type="entry name" value="Periplasmic binding protein-like II"/>
    <property type="match status" value="1"/>
</dbReference>
<keyword evidence="4" id="KW-1003">Cell membrane</keyword>
<dbReference type="FunCoup" id="C2L0U3">
    <property type="interactions" value="186"/>
</dbReference>
<protein>
    <recommendedName>
        <fullName evidence="11">Molybdate-binding protein ModA</fullName>
    </recommendedName>
    <alternativeName>
        <fullName evidence="12">Molybdate/tungstate-binding protein ModA</fullName>
    </alternativeName>
</protein>
<evidence type="ECO:0000256" key="7">
    <source>
        <dbReference type="ARBA" id="ARBA00023136"/>
    </source>
</evidence>
<organism evidence="14 15">
    <name type="scientific">Oribacterium sinus F0268</name>
    <dbReference type="NCBI Taxonomy" id="585501"/>
    <lineage>
        <taxon>Bacteria</taxon>
        <taxon>Bacillati</taxon>
        <taxon>Bacillota</taxon>
        <taxon>Clostridia</taxon>
        <taxon>Lachnospirales</taxon>
        <taxon>Lachnospiraceae</taxon>
        <taxon>Oribacterium</taxon>
    </lineage>
</organism>
<sequence length="335" mass="36230">MKLTTFPKASGGRTKRLGRENIKKEKSMKKKVLFALALAATLAMTACGGAKKTETTAAATTEKASEKASESASENATEAAKEDGEKTEVQVFVAASLKNVMEDLGQQYEKEHPEVKLVFNADSSGKLLSQIQEGYACDIFFSAAQKQMDTLEGEGNLVEGSRKNVVNNQLCVVTLKDSGTKVTGLENLKDAKSIALADGTVPVGKYTRQALVALKILPETEDVSKISTQEVSEALGGVEISEQSNVSKVLAAVVEGSSEVGTTYYSDTYGYEDKLQILEKVPYDLTGNVIYPIAQIKNEEASQEEQDAAKDFIAYVTSDNAKTTFQKYYFDTDVK</sequence>
<comment type="similarity">
    <text evidence="2">Belongs to the bacterial solute-binding protein ModA family.</text>
</comment>
<dbReference type="InterPro" id="IPR050682">
    <property type="entry name" value="ModA/WtpA"/>
</dbReference>
<dbReference type="InParanoid" id="C2L0U3"/>
<dbReference type="EMBL" id="ACKX01000219">
    <property type="protein sequence ID" value="EEJ50361.1"/>
    <property type="molecule type" value="Genomic_DNA"/>
</dbReference>
<dbReference type="Proteomes" id="UP000004121">
    <property type="component" value="Unassembled WGS sequence"/>
</dbReference>
<dbReference type="AlphaFoldDB" id="C2L0U3"/>
<evidence type="ECO:0000313" key="15">
    <source>
        <dbReference type="Proteomes" id="UP000004121"/>
    </source>
</evidence>
<feature type="region of interest" description="Disordered" evidence="13">
    <location>
        <begin position="51"/>
        <end position="85"/>
    </location>
</feature>
<evidence type="ECO:0000313" key="14">
    <source>
        <dbReference type="EMBL" id="EEJ50361.1"/>
    </source>
</evidence>
<evidence type="ECO:0000256" key="9">
    <source>
        <dbReference type="ARBA" id="ARBA00056002"/>
    </source>
</evidence>
<comment type="subunit">
    <text evidence="10">The complex is composed of two ATP-binding proteins (ModC), two transmembrane proteins (ModB) and a solute-binding protein (ModA).</text>
</comment>
<dbReference type="GO" id="GO:0015689">
    <property type="term" value="P:molybdate ion transport"/>
    <property type="evidence" value="ECO:0007669"/>
    <property type="project" value="InterPro"/>
</dbReference>
<comment type="subcellular location">
    <subcellularLocation>
        <location evidence="1">Cell membrane</location>
    </subcellularLocation>
</comment>
<dbReference type="eggNOG" id="COG0725">
    <property type="taxonomic scope" value="Bacteria"/>
</dbReference>
<dbReference type="PANTHER" id="PTHR30632:SF0">
    <property type="entry name" value="SULFATE-BINDING PROTEIN"/>
    <property type="match status" value="1"/>
</dbReference>
<dbReference type="Gene3D" id="3.40.190.10">
    <property type="entry name" value="Periplasmic binding protein-like II"/>
    <property type="match status" value="2"/>
</dbReference>
<dbReference type="HOGENOM" id="CLU_065520_3_1_9"/>
<feature type="region of interest" description="Disordered" evidence="13">
    <location>
        <begin position="1"/>
        <end position="22"/>
    </location>
</feature>
<evidence type="ECO:0000256" key="12">
    <source>
        <dbReference type="ARBA" id="ARBA00078141"/>
    </source>
</evidence>
<evidence type="ECO:0000256" key="8">
    <source>
        <dbReference type="ARBA" id="ARBA00023245"/>
    </source>
</evidence>
<evidence type="ECO:0000256" key="10">
    <source>
        <dbReference type="ARBA" id="ARBA00062515"/>
    </source>
</evidence>
<keyword evidence="6" id="KW-0732">Signal</keyword>
<dbReference type="GO" id="GO:0046872">
    <property type="term" value="F:metal ion binding"/>
    <property type="evidence" value="ECO:0007669"/>
    <property type="project" value="UniProtKB-KW"/>
</dbReference>
<keyword evidence="5" id="KW-0479">Metal-binding</keyword>
<dbReference type="NCBIfam" id="TIGR01256">
    <property type="entry name" value="modA"/>
    <property type="match status" value="1"/>
</dbReference>
<evidence type="ECO:0000256" key="11">
    <source>
        <dbReference type="ARBA" id="ARBA00073171"/>
    </source>
</evidence>
<evidence type="ECO:0000256" key="6">
    <source>
        <dbReference type="ARBA" id="ARBA00022729"/>
    </source>
</evidence>
<keyword evidence="8" id="KW-0826">Tungsten</keyword>
<evidence type="ECO:0000256" key="13">
    <source>
        <dbReference type="SAM" id="MobiDB-lite"/>
    </source>
</evidence>
<keyword evidence="3" id="KW-0813">Transport</keyword>
<accession>C2L0U3</accession>
<dbReference type="GO" id="GO:0030973">
    <property type="term" value="F:molybdate ion binding"/>
    <property type="evidence" value="ECO:0007669"/>
    <property type="project" value="TreeGrafter"/>
</dbReference>
<reference evidence="14 15" key="1">
    <citation type="submission" date="2009-04" db="EMBL/GenBank/DDBJ databases">
        <authorList>
            <person name="Qin X."/>
            <person name="Bachman B."/>
            <person name="Battles P."/>
            <person name="Bell A."/>
            <person name="Bess C."/>
            <person name="Bickham C."/>
            <person name="Chaboub L."/>
            <person name="Chen D."/>
            <person name="Coyle M."/>
            <person name="Deiros D.R."/>
            <person name="Dinh H."/>
            <person name="Forbes L."/>
            <person name="Fowler G."/>
            <person name="Francisco L."/>
            <person name="Fu Q."/>
            <person name="Gubbala S."/>
            <person name="Hale W."/>
            <person name="Han Y."/>
            <person name="Hemphill L."/>
            <person name="Highlander S.K."/>
            <person name="Hirani K."/>
            <person name="Hogues M."/>
            <person name="Jackson L."/>
            <person name="Jakkamsetti A."/>
            <person name="Javaid M."/>
            <person name="Jiang H."/>
            <person name="Korchina V."/>
            <person name="Kovar C."/>
            <person name="Lara F."/>
            <person name="Lee S."/>
            <person name="Mata R."/>
            <person name="Mathew T."/>
            <person name="Moen C."/>
            <person name="Morales K."/>
            <person name="Munidasa M."/>
            <person name="Nazareth L."/>
            <person name="Ngo R."/>
            <person name="Nguyen L."/>
            <person name="Okwuonu G."/>
            <person name="Ongeri F."/>
            <person name="Patil S."/>
            <person name="Petrosino J."/>
            <person name="Pham C."/>
            <person name="Pham P."/>
            <person name="Pu L.-L."/>
            <person name="Puazo M."/>
            <person name="Raj R."/>
            <person name="Reid J."/>
            <person name="Rouhana J."/>
            <person name="Saada N."/>
            <person name="Shang Y."/>
            <person name="Simmons D."/>
            <person name="Thornton R."/>
            <person name="Warren J."/>
            <person name="Weissenberger G."/>
            <person name="Zhang J."/>
            <person name="Zhang L."/>
            <person name="Zhou C."/>
            <person name="Zhu D."/>
            <person name="Muzny D."/>
            <person name="Worley K."/>
            <person name="Gibbs R."/>
        </authorList>
    </citation>
    <scope>NUCLEOTIDE SEQUENCE [LARGE SCALE GENOMIC DNA]</scope>
    <source>
        <strain evidence="14 15">F0268</strain>
    </source>
</reference>
<proteinExistence type="inferred from homology"/>
<dbReference type="PANTHER" id="PTHR30632">
    <property type="entry name" value="MOLYBDATE-BINDING PERIPLASMIC PROTEIN"/>
    <property type="match status" value="1"/>
</dbReference>
<dbReference type="STRING" id="585501.HMPREF6123_2362"/>
<dbReference type="GO" id="GO:0005886">
    <property type="term" value="C:plasma membrane"/>
    <property type="evidence" value="ECO:0007669"/>
    <property type="project" value="UniProtKB-SubCell"/>
</dbReference>
<name>C2L0U3_9FIRM</name>
<evidence type="ECO:0000256" key="1">
    <source>
        <dbReference type="ARBA" id="ARBA00004236"/>
    </source>
</evidence>
<keyword evidence="7" id="KW-0472">Membrane</keyword>
<keyword evidence="15" id="KW-1185">Reference proteome</keyword>
<dbReference type="InterPro" id="IPR005950">
    <property type="entry name" value="ModA"/>
</dbReference>
<evidence type="ECO:0000256" key="5">
    <source>
        <dbReference type="ARBA" id="ARBA00022723"/>
    </source>
</evidence>
<evidence type="ECO:0000256" key="3">
    <source>
        <dbReference type="ARBA" id="ARBA00022448"/>
    </source>
</evidence>